<reference evidence="1 2" key="1">
    <citation type="submission" date="2021-07" db="EMBL/GenBank/DDBJ databases">
        <authorList>
            <person name="Palmer J.M."/>
        </authorList>
    </citation>
    <scope>NUCLEOTIDE SEQUENCE [LARGE SCALE GENOMIC DNA]</scope>
    <source>
        <strain evidence="1 2">AT_MEX2019</strain>
        <tissue evidence="1">Muscle</tissue>
    </source>
</reference>
<evidence type="ECO:0000313" key="1">
    <source>
        <dbReference type="EMBL" id="MED6248773.1"/>
    </source>
</evidence>
<organism evidence="1 2">
    <name type="scientific">Ataeniobius toweri</name>
    <dbReference type="NCBI Taxonomy" id="208326"/>
    <lineage>
        <taxon>Eukaryota</taxon>
        <taxon>Metazoa</taxon>
        <taxon>Chordata</taxon>
        <taxon>Craniata</taxon>
        <taxon>Vertebrata</taxon>
        <taxon>Euteleostomi</taxon>
        <taxon>Actinopterygii</taxon>
        <taxon>Neopterygii</taxon>
        <taxon>Teleostei</taxon>
        <taxon>Neoteleostei</taxon>
        <taxon>Acanthomorphata</taxon>
        <taxon>Ovalentaria</taxon>
        <taxon>Atherinomorphae</taxon>
        <taxon>Cyprinodontiformes</taxon>
        <taxon>Goodeidae</taxon>
        <taxon>Ataeniobius</taxon>
    </lineage>
</organism>
<keyword evidence="2" id="KW-1185">Reference proteome</keyword>
<sequence>MRSWPVTGVAHPELVRAHLEGVFRSQAASLSLAECFATVVTSSPRVLWLCSVLRSIHIVLSSSDSVPVRCGRTRDQLQTKSPRTNKSTANVPVTSICLADWFWISALPLTSEDKNQTAIAAGWRGIMHLNSSDPSMDTSALGPLLDYLPLPQNKNS</sequence>
<comment type="caution">
    <text evidence="1">The sequence shown here is derived from an EMBL/GenBank/DDBJ whole genome shotgun (WGS) entry which is preliminary data.</text>
</comment>
<dbReference type="Proteomes" id="UP001345963">
    <property type="component" value="Unassembled WGS sequence"/>
</dbReference>
<dbReference type="EMBL" id="JAHUTI010050690">
    <property type="protein sequence ID" value="MED6248773.1"/>
    <property type="molecule type" value="Genomic_DNA"/>
</dbReference>
<accession>A0ABU7BGQ7</accession>
<proteinExistence type="predicted"/>
<protein>
    <submittedName>
        <fullName evidence="1">Uncharacterized protein</fullName>
    </submittedName>
</protein>
<gene>
    <name evidence="1" type="ORF">ATANTOWER_004750</name>
</gene>
<name>A0ABU7BGQ7_9TELE</name>
<evidence type="ECO:0000313" key="2">
    <source>
        <dbReference type="Proteomes" id="UP001345963"/>
    </source>
</evidence>